<gene>
    <name evidence="1" type="ORF">OSTQU699_LOCUS1284</name>
    <name evidence="2" type="ORF">OSTQU699_LOCUS1938</name>
</gene>
<comment type="caution">
    <text evidence="2">The sequence shown here is derived from an EMBL/GenBank/DDBJ whole genome shotgun (WGS) entry which is preliminary data.</text>
</comment>
<name>A0A8S1IZB9_9CHLO</name>
<organism evidence="2 3">
    <name type="scientific">Ostreobium quekettii</name>
    <dbReference type="NCBI Taxonomy" id="121088"/>
    <lineage>
        <taxon>Eukaryota</taxon>
        <taxon>Viridiplantae</taxon>
        <taxon>Chlorophyta</taxon>
        <taxon>core chlorophytes</taxon>
        <taxon>Ulvophyceae</taxon>
        <taxon>TCBD clade</taxon>
        <taxon>Bryopsidales</taxon>
        <taxon>Ostreobineae</taxon>
        <taxon>Ostreobiaceae</taxon>
        <taxon>Ostreobium</taxon>
    </lineage>
</organism>
<dbReference type="AlphaFoldDB" id="A0A8S1IZB9"/>
<protein>
    <submittedName>
        <fullName evidence="2">Uncharacterized protein</fullName>
    </submittedName>
</protein>
<dbReference type="EMBL" id="CAJHUC010000507">
    <property type="protein sequence ID" value="CAD7696577.1"/>
    <property type="molecule type" value="Genomic_DNA"/>
</dbReference>
<evidence type="ECO:0000313" key="1">
    <source>
        <dbReference type="EMBL" id="CAD7695923.1"/>
    </source>
</evidence>
<proteinExistence type="predicted"/>
<evidence type="ECO:0000313" key="2">
    <source>
        <dbReference type="EMBL" id="CAD7696577.1"/>
    </source>
</evidence>
<sequence>MNKTKYSTHSAVKVWPIWAQCCGDIQSGLCVRTLMSVCLLRGWDNFENLRFQHIIALSCEFDSRQLESGIGRPCKMSIKTVQSGANVSERQDCMLGRRKQVQ</sequence>
<reference evidence="2" key="1">
    <citation type="submission" date="2020-12" db="EMBL/GenBank/DDBJ databases">
        <authorList>
            <person name="Iha C."/>
        </authorList>
    </citation>
    <scope>NUCLEOTIDE SEQUENCE</scope>
</reference>
<dbReference type="Proteomes" id="UP000708148">
    <property type="component" value="Unassembled WGS sequence"/>
</dbReference>
<dbReference type="EMBL" id="CAJHUC010000408">
    <property type="protein sequence ID" value="CAD7695923.1"/>
    <property type="molecule type" value="Genomic_DNA"/>
</dbReference>
<accession>A0A8S1IZB9</accession>
<keyword evidence="3" id="KW-1185">Reference proteome</keyword>
<evidence type="ECO:0000313" key="3">
    <source>
        <dbReference type="Proteomes" id="UP000708148"/>
    </source>
</evidence>